<evidence type="ECO:0000313" key="2">
    <source>
        <dbReference type="Proteomes" id="UP000717995"/>
    </source>
</evidence>
<reference evidence="1 2" key="1">
    <citation type="submission" date="2021-02" db="EMBL/GenBank/DDBJ databases">
        <authorList>
            <person name="Lee D.-H."/>
        </authorList>
    </citation>
    <scope>NUCLEOTIDE SEQUENCE [LARGE SCALE GENOMIC DNA]</scope>
    <source>
        <strain evidence="1 2">UL073</strain>
    </source>
</reference>
<comment type="caution">
    <text evidence="1">The sequence shown here is derived from an EMBL/GenBank/DDBJ whole genome shotgun (WGS) entry which is preliminary data.</text>
</comment>
<gene>
    <name evidence="1" type="ORF">JQX08_03520</name>
</gene>
<accession>A0ABS2I9G9</accession>
<name>A0ABS2I9G9_9GAMM</name>
<protein>
    <submittedName>
        <fullName evidence="1">Uncharacterized protein</fullName>
    </submittedName>
</protein>
<dbReference type="Proteomes" id="UP000717995">
    <property type="component" value="Unassembled WGS sequence"/>
</dbReference>
<dbReference type="EMBL" id="JAFEUP010000001">
    <property type="protein sequence ID" value="MBM7059764.1"/>
    <property type="molecule type" value="Genomic_DNA"/>
</dbReference>
<keyword evidence="2" id="KW-1185">Reference proteome</keyword>
<dbReference type="RefSeq" id="WP_204914751.1">
    <property type="nucleotide sequence ID" value="NZ_JAFEUP010000001.1"/>
</dbReference>
<evidence type="ECO:0000313" key="1">
    <source>
        <dbReference type="EMBL" id="MBM7059764.1"/>
    </source>
</evidence>
<proteinExistence type="predicted"/>
<sequence>MGSKQCKKVIQLRQWDAERALADLNRITGLQFASWPESLVEERPGETHETDEGVVREAVLPCAR</sequence>
<organism evidence="1 2">
    <name type="scientific">Zestomonas insulae</name>
    <dbReference type="NCBI Taxonomy" id="2809017"/>
    <lineage>
        <taxon>Bacteria</taxon>
        <taxon>Pseudomonadati</taxon>
        <taxon>Pseudomonadota</taxon>
        <taxon>Gammaproteobacteria</taxon>
        <taxon>Pseudomonadales</taxon>
        <taxon>Pseudomonadaceae</taxon>
        <taxon>Zestomonas</taxon>
    </lineage>
</organism>